<gene>
    <name evidence="1" type="ORF">LCGC14_0339260</name>
</gene>
<dbReference type="InterPro" id="IPR038573">
    <property type="entry name" value="BrnT_sf"/>
</dbReference>
<name>A0A0F9TWZ0_9ZZZZ</name>
<comment type="caution">
    <text evidence="1">The sequence shown here is derived from an EMBL/GenBank/DDBJ whole genome shotgun (WGS) entry which is preliminary data.</text>
</comment>
<evidence type="ECO:0000313" key="1">
    <source>
        <dbReference type="EMBL" id="KKN79467.1"/>
    </source>
</evidence>
<dbReference type="AlphaFoldDB" id="A0A0F9TWZ0"/>
<accession>A0A0F9TWZ0</accession>
<evidence type="ECO:0008006" key="2">
    <source>
        <dbReference type="Google" id="ProtNLM"/>
    </source>
</evidence>
<dbReference type="InterPro" id="IPR007460">
    <property type="entry name" value="BrnT_toxin"/>
</dbReference>
<organism evidence="1">
    <name type="scientific">marine sediment metagenome</name>
    <dbReference type="NCBI Taxonomy" id="412755"/>
    <lineage>
        <taxon>unclassified sequences</taxon>
        <taxon>metagenomes</taxon>
        <taxon>ecological metagenomes</taxon>
    </lineage>
</organism>
<protein>
    <recommendedName>
        <fullName evidence="2">BrnT family toxin</fullName>
    </recommendedName>
</protein>
<dbReference type="Gene3D" id="3.10.450.530">
    <property type="entry name" value="Ribonuclease toxin, BrnT, of type II toxin-antitoxin system"/>
    <property type="match status" value="1"/>
</dbReference>
<reference evidence="1" key="1">
    <citation type="journal article" date="2015" name="Nature">
        <title>Complex archaea that bridge the gap between prokaryotes and eukaryotes.</title>
        <authorList>
            <person name="Spang A."/>
            <person name="Saw J.H."/>
            <person name="Jorgensen S.L."/>
            <person name="Zaremba-Niedzwiedzka K."/>
            <person name="Martijn J."/>
            <person name="Lind A.E."/>
            <person name="van Eijk R."/>
            <person name="Schleper C."/>
            <person name="Guy L."/>
            <person name="Ettema T.J."/>
        </authorList>
    </citation>
    <scope>NUCLEOTIDE SEQUENCE</scope>
</reference>
<dbReference type="EMBL" id="LAZR01000246">
    <property type="protein sequence ID" value="KKN79467.1"/>
    <property type="molecule type" value="Genomic_DNA"/>
</dbReference>
<sequence>MELEWDEEKRRRTLLERGLDFADVVEFEFETATTVEDNRRPYGEARMISTGYFRGRVCVVCYTYRRDCVRIISFRKANSREIEDYEQTAGR</sequence>
<dbReference type="Pfam" id="PF04365">
    <property type="entry name" value="BrnT_toxin"/>
    <property type="match status" value="1"/>
</dbReference>
<proteinExistence type="predicted"/>